<evidence type="ECO:0000259" key="2">
    <source>
        <dbReference type="Pfam" id="PF03703"/>
    </source>
</evidence>
<dbReference type="Gene3D" id="3.30.950.30">
    <property type="entry name" value="Schlafen, AAA domain"/>
    <property type="match status" value="1"/>
</dbReference>
<keyword evidence="1" id="KW-1133">Transmembrane helix</keyword>
<feature type="transmembrane region" description="Helical" evidence="1">
    <location>
        <begin position="55"/>
        <end position="79"/>
    </location>
</feature>
<comment type="caution">
    <text evidence="4">The sequence shown here is derived from an EMBL/GenBank/DDBJ whole genome shotgun (WGS) entry which is preliminary data.</text>
</comment>
<dbReference type="Pfam" id="PF03703">
    <property type="entry name" value="bPH_2"/>
    <property type="match status" value="1"/>
</dbReference>
<gene>
    <name evidence="4" type="ORF">KC685_00485</name>
</gene>
<feature type="domain" description="Schlafen AlbA-2" evidence="3">
    <location>
        <begin position="180"/>
        <end position="317"/>
    </location>
</feature>
<dbReference type="Proteomes" id="UP000741282">
    <property type="component" value="Unassembled WGS sequence"/>
</dbReference>
<dbReference type="InterPro" id="IPR038461">
    <property type="entry name" value="Schlafen_AlbA_2_dom_sf"/>
</dbReference>
<name>A0A955I0E6_9BACT</name>
<feature type="transmembrane region" description="Helical" evidence="1">
    <location>
        <begin position="20"/>
        <end position="43"/>
    </location>
</feature>
<feature type="domain" description="YdbS-like PH" evidence="2">
    <location>
        <begin position="77"/>
        <end position="150"/>
    </location>
</feature>
<keyword evidence="1" id="KW-0472">Membrane</keyword>
<evidence type="ECO:0000313" key="5">
    <source>
        <dbReference type="Proteomes" id="UP000741282"/>
    </source>
</evidence>
<dbReference type="EMBL" id="JAGQLN010000002">
    <property type="protein sequence ID" value="MCA9376380.1"/>
    <property type="molecule type" value="Genomic_DNA"/>
</dbReference>
<evidence type="ECO:0000259" key="3">
    <source>
        <dbReference type="Pfam" id="PF04326"/>
    </source>
</evidence>
<sequence>MSDKTLSLKPSPVVIVKKILVAEVLVAIIVAIFTFIVDFIALYEKLPFSDVISSSIFSILVLGIFQIIFLVALFLSWYFESYELYPKKLVHQKGIFIKSNDIRPFTSLTSIRHKEGILGRWLNYASIELADAKNSQIIVIPDIFRATEEIEKIQQFVSIKDVPTKEDKNELLEELISKGESKNLEFKESFRWDSNQGAVNKDLEQMIMRSIVGMLNSEGGKILIGVNDRGEVIGLENDLKTVKKKNLDGFENHLTTVFSSSIGAEYSQDLDVSFEVSDDGKTVCLISIRRSDEPVFYKGNGTEKFFVRAGNSTRELNPRESFKYIRTNFSDYSG</sequence>
<evidence type="ECO:0000313" key="4">
    <source>
        <dbReference type="EMBL" id="MCA9376380.1"/>
    </source>
</evidence>
<reference evidence="4" key="1">
    <citation type="submission" date="2020-04" db="EMBL/GenBank/DDBJ databases">
        <authorList>
            <person name="Zhang T."/>
        </authorList>
    </citation>
    <scope>NUCLEOTIDE SEQUENCE</scope>
    <source>
        <strain evidence="4">HKST-UBA17</strain>
    </source>
</reference>
<dbReference type="InterPro" id="IPR007421">
    <property type="entry name" value="Schlafen_AlbA_2_dom"/>
</dbReference>
<accession>A0A955I0E6</accession>
<proteinExistence type="predicted"/>
<evidence type="ECO:0000256" key="1">
    <source>
        <dbReference type="SAM" id="Phobius"/>
    </source>
</evidence>
<organism evidence="4 5">
    <name type="scientific">Candidatus Dojkabacteria bacterium</name>
    <dbReference type="NCBI Taxonomy" id="2099670"/>
    <lineage>
        <taxon>Bacteria</taxon>
        <taxon>Candidatus Dojkabacteria</taxon>
    </lineage>
</organism>
<reference evidence="4" key="2">
    <citation type="journal article" date="2021" name="Microbiome">
        <title>Successional dynamics and alternative stable states in a saline activated sludge microbial community over 9 years.</title>
        <authorList>
            <person name="Wang Y."/>
            <person name="Ye J."/>
            <person name="Ju F."/>
            <person name="Liu L."/>
            <person name="Boyd J.A."/>
            <person name="Deng Y."/>
            <person name="Parks D.H."/>
            <person name="Jiang X."/>
            <person name="Yin X."/>
            <person name="Woodcroft B.J."/>
            <person name="Tyson G.W."/>
            <person name="Hugenholtz P."/>
            <person name="Polz M.F."/>
            <person name="Zhang T."/>
        </authorList>
    </citation>
    <scope>NUCLEOTIDE SEQUENCE</scope>
    <source>
        <strain evidence="4">HKST-UBA17</strain>
    </source>
</reference>
<dbReference type="PANTHER" id="PTHR30595:SF6">
    <property type="entry name" value="SCHLAFEN ALBA-2 DOMAIN-CONTAINING PROTEIN"/>
    <property type="match status" value="1"/>
</dbReference>
<dbReference type="PANTHER" id="PTHR30595">
    <property type="entry name" value="GLPR-RELATED TRANSCRIPTIONAL REPRESSOR"/>
    <property type="match status" value="1"/>
</dbReference>
<protein>
    <submittedName>
        <fullName evidence="4">DNA binding domain-containing protein</fullName>
    </submittedName>
</protein>
<dbReference type="Pfam" id="PF04326">
    <property type="entry name" value="SLFN_AlbA_2"/>
    <property type="match status" value="1"/>
</dbReference>
<dbReference type="AlphaFoldDB" id="A0A955I0E6"/>
<keyword evidence="1" id="KW-0812">Transmembrane</keyword>
<dbReference type="InterPro" id="IPR005182">
    <property type="entry name" value="YdbS-like_PH"/>
</dbReference>